<name>A0ABN1JVC2_9CLOT</name>
<keyword evidence="1" id="KW-0472">Membrane</keyword>
<reference evidence="2 3" key="1">
    <citation type="journal article" date="2019" name="Int. J. Syst. Evol. Microbiol.">
        <title>The Global Catalogue of Microorganisms (GCM) 10K type strain sequencing project: providing services to taxonomists for standard genome sequencing and annotation.</title>
        <authorList>
            <consortium name="The Broad Institute Genomics Platform"/>
            <consortium name="The Broad Institute Genome Sequencing Center for Infectious Disease"/>
            <person name="Wu L."/>
            <person name="Ma J."/>
        </authorList>
    </citation>
    <scope>NUCLEOTIDE SEQUENCE [LARGE SCALE GENOMIC DNA]</scope>
    <source>
        <strain evidence="2 3">JCM 1407</strain>
    </source>
</reference>
<evidence type="ECO:0000256" key="1">
    <source>
        <dbReference type="SAM" id="Phobius"/>
    </source>
</evidence>
<keyword evidence="1" id="KW-0812">Transmembrane</keyword>
<evidence type="ECO:0000313" key="2">
    <source>
        <dbReference type="EMBL" id="GAA0747392.1"/>
    </source>
</evidence>
<keyword evidence="1" id="KW-1133">Transmembrane helix</keyword>
<proteinExistence type="predicted"/>
<keyword evidence="3" id="KW-1185">Reference proteome</keyword>
<evidence type="ECO:0000313" key="3">
    <source>
        <dbReference type="Proteomes" id="UP001501510"/>
    </source>
</evidence>
<protein>
    <submittedName>
        <fullName evidence="2">Uncharacterized protein</fullName>
    </submittedName>
</protein>
<feature type="transmembrane region" description="Helical" evidence="1">
    <location>
        <begin position="20"/>
        <end position="39"/>
    </location>
</feature>
<accession>A0ABN1JVC2</accession>
<sequence>MEVINKKKKHKLKWNKYKTVILICFIIFIFGFVTVSNSLPKFVKDKANFSIYFSRKPFDFKIKGKNYTFYINYKVLNNIKSFNMNIGKKINSFFSHGKDFFITISKKASEEIINIKEYFSGIFDMSYSKINYHTY</sequence>
<gene>
    <name evidence="2" type="ORF">GCM10008906_36440</name>
</gene>
<comment type="caution">
    <text evidence="2">The sequence shown here is derived from an EMBL/GenBank/DDBJ whole genome shotgun (WGS) entry which is preliminary data.</text>
</comment>
<dbReference type="RefSeq" id="WP_343764101.1">
    <property type="nucleotide sequence ID" value="NZ_BAAACG010000019.1"/>
</dbReference>
<dbReference type="EMBL" id="BAAACG010000019">
    <property type="protein sequence ID" value="GAA0747392.1"/>
    <property type="molecule type" value="Genomic_DNA"/>
</dbReference>
<organism evidence="2 3">
    <name type="scientific">Clostridium oceanicum</name>
    <dbReference type="NCBI Taxonomy" id="1543"/>
    <lineage>
        <taxon>Bacteria</taxon>
        <taxon>Bacillati</taxon>
        <taxon>Bacillota</taxon>
        <taxon>Clostridia</taxon>
        <taxon>Eubacteriales</taxon>
        <taxon>Clostridiaceae</taxon>
        <taxon>Clostridium</taxon>
    </lineage>
</organism>
<dbReference type="Proteomes" id="UP001501510">
    <property type="component" value="Unassembled WGS sequence"/>
</dbReference>